<reference evidence="3" key="1">
    <citation type="submission" date="2021-05" db="EMBL/GenBank/DDBJ databases">
        <authorList>
            <person name="Pietrasiak N."/>
            <person name="Ward R."/>
            <person name="Stajich J.E."/>
            <person name="Kurbessoian T."/>
        </authorList>
    </citation>
    <scope>NUCLEOTIDE SEQUENCE</scope>
    <source>
        <strain evidence="3">CPER-KK1</strain>
    </source>
</reference>
<dbReference type="GO" id="GO:0016787">
    <property type="term" value="F:hydrolase activity"/>
    <property type="evidence" value="ECO:0007669"/>
    <property type="project" value="UniProtKB-KW"/>
</dbReference>
<comment type="caution">
    <text evidence="3">The sequence shown here is derived from an EMBL/GenBank/DDBJ whole genome shotgun (WGS) entry which is preliminary data.</text>
</comment>
<accession>A0A951UDQ3</accession>
<sequence length="262" mass="28510">MKSLLGVLFAPAIVLLGATQAFAAIKTEVVEYKHGNTVLEGYLAYDDAIQGKRPGVLVVHEWNGLGSYVKERTEQLAELGYVAFAIDMYGKGIRPKNREESAAQAGIYRSDRQLMRSRANAGLVVLQQNPLTDSQRIAAIGYCFGGGTVLELARSGANIAGVVSFHGNLDTPNLNDAENIKSKVLVLHGADDPRVPDEQVTAFETEMRQADVDWQLVAYGGAVHSFTNPEAGNDPSKGSAYNEAADKRSWEAMKQFFVEIFQ</sequence>
<feature type="domain" description="Dienelactone hydrolase" evidence="2">
    <location>
        <begin position="40"/>
        <end position="260"/>
    </location>
</feature>
<evidence type="ECO:0000256" key="1">
    <source>
        <dbReference type="SAM" id="SignalP"/>
    </source>
</evidence>
<dbReference type="PANTHER" id="PTHR22946">
    <property type="entry name" value="DIENELACTONE HYDROLASE DOMAIN-CONTAINING PROTEIN-RELATED"/>
    <property type="match status" value="1"/>
</dbReference>
<dbReference type="EMBL" id="JAHHIF010000051">
    <property type="protein sequence ID" value="MBW4547936.1"/>
    <property type="molecule type" value="Genomic_DNA"/>
</dbReference>
<name>A0A951UDQ3_9CYAN</name>
<feature type="chain" id="PRO_5037314160" evidence="1">
    <location>
        <begin position="24"/>
        <end position="262"/>
    </location>
</feature>
<organism evidence="3 4">
    <name type="scientific">Symplocastrum torsivum CPER-KK1</name>
    <dbReference type="NCBI Taxonomy" id="450513"/>
    <lineage>
        <taxon>Bacteria</taxon>
        <taxon>Bacillati</taxon>
        <taxon>Cyanobacteriota</taxon>
        <taxon>Cyanophyceae</taxon>
        <taxon>Oscillatoriophycideae</taxon>
        <taxon>Oscillatoriales</taxon>
        <taxon>Microcoleaceae</taxon>
        <taxon>Symplocastrum</taxon>
    </lineage>
</organism>
<evidence type="ECO:0000259" key="2">
    <source>
        <dbReference type="Pfam" id="PF01738"/>
    </source>
</evidence>
<feature type="signal peptide" evidence="1">
    <location>
        <begin position="1"/>
        <end position="23"/>
    </location>
</feature>
<reference evidence="3" key="2">
    <citation type="journal article" date="2022" name="Microbiol. Resour. Announc.">
        <title>Metagenome Sequencing to Explore Phylogenomics of Terrestrial Cyanobacteria.</title>
        <authorList>
            <person name="Ward R.D."/>
            <person name="Stajich J.E."/>
            <person name="Johansen J.R."/>
            <person name="Huntemann M."/>
            <person name="Clum A."/>
            <person name="Foster B."/>
            <person name="Foster B."/>
            <person name="Roux S."/>
            <person name="Palaniappan K."/>
            <person name="Varghese N."/>
            <person name="Mukherjee S."/>
            <person name="Reddy T.B.K."/>
            <person name="Daum C."/>
            <person name="Copeland A."/>
            <person name="Chen I.A."/>
            <person name="Ivanova N.N."/>
            <person name="Kyrpides N.C."/>
            <person name="Shapiro N."/>
            <person name="Eloe-Fadrosh E.A."/>
            <person name="Pietrasiak N."/>
        </authorList>
    </citation>
    <scope>NUCLEOTIDE SEQUENCE</scope>
    <source>
        <strain evidence="3">CPER-KK1</strain>
    </source>
</reference>
<evidence type="ECO:0000313" key="4">
    <source>
        <dbReference type="Proteomes" id="UP000753908"/>
    </source>
</evidence>
<keyword evidence="1" id="KW-0732">Signal</keyword>
<dbReference type="InterPro" id="IPR002925">
    <property type="entry name" value="Dienelactn_hydro"/>
</dbReference>
<proteinExistence type="predicted"/>
<dbReference type="Pfam" id="PF01738">
    <property type="entry name" value="DLH"/>
    <property type="match status" value="1"/>
</dbReference>
<dbReference type="InterPro" id="IPR050261">
    <property type="entry name" value="FrsA_esterase"/>
</dbReference>
<gene>
    <name evidence="3" type="ORF">KME25_26365</name>
</gene>
<dbReference type="Proteomes" id="UP000753908">
    <property type="component" value="Unassembled WGS sequence"/>
</dbReference>
<dbReference type="AlphaFoldDB" id="A0A951UDQ3"/>
<keyword evidence="3" id="KW-0378">Hydrolase</keyword>
<dbReference type="SUPFAM" id="SSF53474">
    <property type="entry name" value="alpha/beta-Hydrolases"/>
    <property type="match status" value="1"/>
</dbReference>
<evidence type="ECO:0000313" key="3">
    <source>
        <dbReference type="EMBL" id="MBW4547936.1"/>
    </source>
</evidence>
<protein>
    <submittedName>
        <fullName evidence="3">Dienelactone hydrolase family protein</fullName>
    </submittedName>
</protein>
<dbReference type="PANTHER" id="PTHR22946:SF0">
    <property type="entry name" value="DIENELACTONE HYDROLASE DOMAIN-CONTAINING PROTEIN"/>
    <property type="match status" value="1"/>
</dbReference>
<dbReference type="InterPro" id="IPR029058">
    <property type="entry name" value="AB_hydrolase_fold"/>
</dbReference>
<dbReference type="Gene3D" id="3.40.50.1820">
    <property type="entry name" value="alpha/beta hydrolase"/>
    <property type="match status" value="1"/>
</dbReference>